<keyword evidence="2" id="KW-1185">Reference proteome</keyword>
<evidence type="ECO:0000313" key="2">
    <source>
        <dbReference type="Proteomes" id="UP001431019"/>
    </source>
</evidence>
<reference evidence="1 2" key="1">
    <citation type="submission" date="2021-11" db="EMBL/GenBank/DDBJ databases">
        <authorList>
            <person name="Oh E.-T."/>
            <person name="Kim S.-B."/>
        </authorList>
    </citation>
    <scope>NUCLEOTIDE SEQUENCE [LARGE SCALE GENOMIC DNA]</scope>
    <source>
        <strain evidence="1 2">MMS20-SJTR3</strain>
    </source>
</reference>
<organism evidence="1 2">
    <name type="scientific">Paraburkholderia sejongensis</name>
    <dbReference type="NCBI Taxonomy" id="2886946"/>
    <lineage>
        <taxon>Bacteria</taxon>
        <taxon>Pseudomonadati</taxon>
        <taxon>Pseudomonadota</taxon>
        <taxon>Betaproteobacteria</taxon>
        <taxon>Burkholderiales</taxon>
        <taxon>Burkholderiaceae</taxon>
        <taxon>Paraburkholderia</taxon>
    </lineage>
</organism>
<dbReference type="Proteomes" id="UP001431019">
    <property type="component" value="Unassembled WGS sequence"/>
</dbReference>
<accession>A0ABS8JZ22</accession>
<name>A0ABS8JZ22_9BURK</name>
<protein>
    <submittedName>
        <fullName evidence="1">Uncharacterized protein</fullName>
    </submittedName>
</protein>
<evidence type="ECO:0000313" key="1">
    <source>
        <dbReference type="EMBL" id="MCC8395156.1"/>
    </source>
</evidence>
<comment type="caution">
    <text evidence="1">The sequence shown here is derived from an EMBL/GenBank/DDBJ whole genome shotgun (WGS) entry which is preliminary data.</text>
</comment>
<sequence length="160" mass="18125">MTTRSEIERRLSVLPGLELSGVHHAADMLTLSFGPLHPFTNFKGVVKYMGQWALHVQCHWRLEEAGLIIATIDDLRVSDEEAHANSQRLNEMLVEHDPVVVETVLVDDRACIGLKLTRGFRLTIIRDGVEDEEDWRFFEHLSDATHLVIEGGKIASHSFD</sequence>
<gene>
    <name evidence="1" type="ORF">LJ656_21440</name>
</gene>
<proteinExistence type="predicted"/>
<dbReference type="RefSeq" id="WP_230511372.1">
    <property type="nucleotide sequence ID" value="NZ_JAJITD010000011.1"/>
</dbReference>
<dbReference type="EMBL" id="JAJITD010000011">
    <property type="protein sequence ID" value="MCC8395156.1"/>
    <property type="molecule type" value="Genomic_DNA"/>
</dbReference>